<accession>A0A1Y2HQY7</accession>
<feature type="compositionally biased region" description="Low complexity" evidence="4">
    <location>
        <begin position="75"/>
        <end position="94"/>
    </location>
</feature>
<evidence type="ECO:0000256" key="1">
    <source>
        <dbReference type="ARBA" id="ARBA00009375"/>
    </source>
</evidence>
<dbReference type="SUPFAM" id="SSF55120">
    <property type="entry name" value="Pseudouridine synthase"/>
    <property type="match status" value="1"/>
</dbReference>
<evidence type="ECO:0000256" key="4">
    <source>
        <dbReference type="SAM" id="MobiDB-lite"/>
    </source>
</evidence>
<comment type="caution">
    <text evidence="6">The sequence shown here is derived from an EMBL/GenBank/DDBJ whole genome shotgun (WGS) entry which is preliminary data.</text>
</comment>
<dbReference type="STRING" id="765915.A0A1Y2HQY7"/>
<dbReference type="PANTHER" id="PTHR11142:SF5">
    <property type="entry name" value="TRNA PSEUDOURIDINE(38_39) SYNTHASE"/>
    <property type="match status" value="1"/>
</dbReference>
<dbReference type="NCBIfam" id="TIGR00071">
    <property type="entry name" value="hisT_truA"/>
    <property type="match status" value="1"/>
</dbReference>
<dbReference type="GO" id="GO:0009982">
    <property type="term" value="F:pseudouridine synthase activity"/>
    <property type="evidence" value="ECO:0007669"/>
    <property type="project" value="InterPro"/>
</dbReference>
<evidence type="ECO:0000256" key="3">
    <source>
        <dbReference type="ARBA" id="ARBA00023235"/>
    </source>
</evidence>
<dbReference type="OrthoDB" id="25767at2759"/>
<evidence type="ECO:0000313" key="7">
    <source>
        <dbReference type="Proteomes" id="UP000193411"/>
    </source>
</evidence>
<feature type="region of interest" description="Disordered" evidence="4">
    <location>
        <begin position="509"/>
        <end position="554"/>
    </location>
</feature>
<dbReference type="Gene3D" id="3.30.70.660">
    <property type="entry name" value="Pseudouridine synthase I, catalytic domain, C-terminal subdomain"/>
    <property type="match status" value="1"/>
</dbReference>
<keyword evidence="7" id="KW-1185">Reference proteome</keyword>
<keyword evidence="3" id="KW-0413">Isomerase</keyword>
<dbReference type="GO" id="GO:0003723">
    <property type="term" value="F:RNA binding"/>
    <property type="evidence" value="ECO:0007669"/>
    <property type="project" value="InterPro"/>
</dbReference>
<dbReference type="PANTHER" id="PTHR11142">
    <property type="entry name" value="PSEUDOURIDYLATE SYNTHASE"/>
    <property type="match status" value="1"/>
</dbReference>
<evidence type="ECO:0000259" key="5">
    <source>
        <dbReference type="Pfam" id="PF01416"/>
    </source>
</evidence>
<keyword evidence="2" id="KW-0819">tRNA processing</keyword>
<name>A0A1Y2HQY7_9FUNG</name>
<feature type="compositionally biased region" description="Basic and acidic residues" evidence="4">
    <location>
        <begin position="539"/>
        <end position="548"/>
    </location>
</feature>
<dbReference type="AlphaFoldDB" id="A0A1Y2HQY7"/>
<feature type="compositionally biased region" description="Basic and acidic residues" evidence="4">
    <location>
        <begin position="509"/>
        <end position="519"/>
    </location>
</feature>
<dbReference type="HAMAP" id="MF_00171">
    <property type="entry name" value="TruA"/>
    <property type="match status" value="1"/>
</dbReference>
<dbReference type="Pfam" id="PF01416">
    <property type="entry name" value="PseudoU_synth_1"/>
    <property type="match status" value="1"/>
</dbReference>
<dbReference type="InterPro" id="IPR020095">
    <property type="entry name" value="PsdUridine_synth_TruA_C"/>
</dbReference>
<sequence>MFAQRLIARHASTFTHLHRRFYNERLNLLRRIRALTVTEQHQQQHRATTMDSSHYAEWSKENLIARIQLLEAAASSSSSSPSSDPAQQPPSASSKPTRLERKQAKRAAALPTAKSTASARHFNFADHPTRKVLFRLAYLGWPYQGFASQAHTTETVEHHLFTALRTCRLIDPALNAGDIPQACDYSRCGRTDKGVSATGNAVCLNVRSRLKNDEQGHDDKDKDKEELPYLAMLNRCLPDHIRVLAWAPVEPDFSARFSCGARTYKYFLPGFGLDIARMHAAASAFVGTHDFRNFCKIDSTKPERNYERSVLSVTIEPATELCSGAHHSTGVFPWYVLTVKGTAFLWHQIRCMVHVLLLVGQGLEHPSVVADLLDLTKYPAKPQYDLAPELPLVLWDCDFPQVTWRYSDAPASAQALGGLVKHLATMYETHKVQTMLVDTLLAQVLSAKLDPASAALVGGKGTYGEVVPGLKPDAVPWGVNGSLVPVVGKKGTEASGRAHLKLAKRKTCDTVEEKAGKREARLKRKADAEAEAEAAAGQVDKKVKADQDDRMDDE</sequence>
<dbReference type="EMBL" id="MCFL01000017">
    <property type="protein sequence ID" value="ORZ36364.1"/>
    <property type="molecule type" value="Genomic_DNA"/>
</dbReference>
<dbReference type="Proteomes" id="UP000193411">
    <property type="component" value="Unassembled WGS sequence"/>
</dbReference>
<proteinExistence type="inferred from homology"/>
<evidence type="ECO:0000313" key="6">
    <source>
        <dbReference type="EMBL" id="ORZ36364.1"/>
    </source>
</evidence>
<evidence type="ECO:0000256" key="2">
    <source>
        <dbReference type="ARBA" id="ARBA00022694"/>
    </source>
</evidence>
<dbReference type="GO" id="GO:0031119">
    <property type="term" value="P:tRNA pseudouridine synthesis"/>
    <property type="evidence" value="ECO:0007669"/>
    <property type="project" value="TreeGrafter"/>
</dbReference>
<dbReference type="Gene3D" id="3.30.70.580">
    <property type="entry name" value="Pseudouridine synthase I, catalytic domain, N-terminal subdomain"/>
    <property type="match status" value="1"/>
</dbReference>
<reference evidence="6 7" key="1">
    <citation type="submission" date="2016-07" db="EMBL/GenBank/DDBJ databases">
        <title>Pervasive Adenine N6-methylation of Active Genes in Fungi.</title>
        <authorList>
            <consortium name="DOE Joint Genome Institute"/>
            <person name="Mondo S.J."/>
            <person name="Dannebaum R.O."/>
            <person name="Kuo R.C."/>
            <person name="Labutti K."/>
            <person name="Haridas S."/>
            <person name="Kuo A."/>
            <person name="Salamov A."/>
            <person name="Ahrendt S.R."/>
            <person name="Lipzen A."/>
            <person name="Sullivan W."/>
            <person name="Andreopoulos W.B."/>
            <person name="Clum A."/>
            <person name="Lindquist E."/>
            <person name="Daum C."/>
            <person name="Ramamoorthy G.K."/>
            <person name="Gryganskyi A."/>
            <person name="Culley D."/>
            <person name="Magnuson J.K."/>
            <person name="James T.Y."/>
            <person name="O'Malley M.A."/>
            <person name="Stajich J.E."/>
            <person name="Spatafora J.W."/>
            <person name="Visel A."/>
            <person name="Grigoriev I.V."/>
        </authorList>
    </citation>
    <scope>NUCLEOTIDE SEQUENCE [LARGE SCALE GENOMIC DNA]</scope>
    <source>
        <strain evidence="6 7">PL171</strain>
    </source>
</reference>
<dbReference type="GO" id="GO:1990481">
    <property type="term" value="P:mRNA pseudouridine synthesis"/>
    <property type="evidence" value="ECO:0007669"/>
    <property type="project" value="TreeGrafter"/>
</dbReference>
<dbReference type="InterPro" id="IPR020103">
    <property type="entry name" value="PsdUridine_synth_cat_dom_sf"/>
</dbReference>
<gene>
    <name evidence="6" type="ORF">BCR44DRAFT_38556</name>
</gene>
<dbReference type="InterPro" id="IPR020097">
    <property type="entry name" value="PsdUridine_synth_TruA_a/b_dom"/>
</dbReference>
<dbReference type="InterPro" id="IPR041707">
    <property type="entry name" value="Pus3-like"/>
</dbReference>
<dbReference type="GO" id="GO:0005737">
    <property type="term" value="C:cytoplasm"/>
    <property type="evidence" value="ECO:0007669"/>
    <property type="project" value="TreeGrafter"/>
</dbReference>
<dbReference type="GO" id="GO:0005634">
    <property type="term" value="C:nucleus"/>
    <property type="evidence" value="ECO:0007669"/>
    <property type="project" value="TreeGrafter"/>
</dbReference>
<dbReference type="InterPro" id="IPR001406">
    <property type="entry name" value="PsdUridine_synth_TruA"/>
</dbReference>
<comment type="similarity">
    <text evidence="1">Belongs to the tRNA pseudouridine synthase TruA family.</text>
</comment>
<feature type="region of interest" description="Disordered" evidence="4">
    <location>
        <begin position="75"/>
        <end position="118"/>
    </location>
</feature>
<dbReference type="InterPro" id="IPR020094">
    <property type="entry name" value="TruA/RsuA/RluB/E/F_N"/>
</dbReference>
<dbReference type="FunFam" id="3.30.70.580:FF:000007">
    <property type="entry name" value="tRNA pseudouridine synthase"/>
    <property type="match status" value="1"/>
</dbReference>
<feature type="domain" description="Pseudouridine synthase I TruA alpha/beta" evidence="5">
    <location>
        <begin position="281"/>
        <end position="400"/>
    </location>
</feature>
<organism evidence="6 7">
    <name type="scientific">Catenaria anguillulae PL171</name>
    <dbReference type="NCBI Taxonomy" id="765915"/>
    <lineage>
        <taxon>Eukaryota</taxon>
        <taxon>Fungi</taxon>
        <taxon>Fungi incertae sedis</taxon>
        <taxon>Blastocladiomycota</taxon>
        <taxon>Blastocladiomycetes</taxon>
        <taxon>Blastocladiales</taxon>
        <taxon>Catenariaceae</taxon>
        <taxon>Catenaria</taxon>
    </lineage>
</organism>
<protein>
    <submittedName>
        <fullName evidence="6">Pseudouridine synthase</fullName>
    </submittedName>
</protein>
<dbReference type="CDD" id="cd02569">
    <property type="entry name" value="PseudoU_synth_ScPus3"/>
    <property type="match status" value="1"/>
</dbReference>